<reference evidence="1 3" key="1">
    <citation type="journal article" date="2012" name="Nature">
        <title>Algal genomes reveal evolutionary mosaicism and the fate of nucleomorphs.</title>
        <authorList>
            <consortium name="DOE Joint Genome Institute"/>
            <person name="Curtis B.A."/>
            <person name="Tanifuji G."/>
            <person name="Burki F."/>
            <person name="Gruber A."/>
            <person name="Irimia M."/>
            <person name="Maruyama S."/>
            <person name="Arias M.C."/>
            <person name="Ball S.G."/>
            <person name="Gile G.H."/>
            <person name="Hirakawa Y."/>
            <person name="Hopkins J.F."/>
            <person name="Kuo A."/>
            <person name="Rensing S.A."/>
            <person name="Schmutz J."/>
            <person name="Symeonidi A."/>
            <person name="Elias M."/>
            <person name="Eveleigh R.J."/>
            <person name="Herman E.K."/>
            <person name="Klute M.J."/>
            <person name="Nakayama T."/>
            <person name="Obornik M."/>
            <person name="Reyes-Prieto A."/>
            <person name="Armbrust E.V."/>
            <person name="Aves S.J."/>
            <person name="Beiko R.G."/>
            <person name="Coutinho P."/>
            <person name="Dacks J.B."/>
            <person name="Durnford D.G."/>
            <person name="Fast N.M."/>
            <person name="Green B.R."/>
            <person name="Grisdale C.J."/>
            <person name="Hempel F."/>
            <person name="Henrissat B."/>
            <person name="Hoppner M.P."/>
            <person name="Ishida K."/>
            <person name="Kim E."/>
            <person name="Koreny L."/>
            <person name="Kroth P.G."/>
            <person name="Liu Y."/>
            <person name="Malik S.B."/>
            <person name="Maier U.G."/>
            <person name="McRose D."/>
            <person name="Mock T."/>
            <person name="Neilson J.A."/>
            <person name="Onodera N.T."/>
            <person name="Poole A.M."/>
            <person name="Pritham E.J."/>
            <person name="Richards T.A."/>
            <person name="Rocap G."/>
            <person name="Roy S.W."/>
            <person name="Sarai C."/>
            <person name="Schaack S."/>
            <person name="Shirato S."/>
            <person name="Slamovits C.H."/>
            <person name="Spencer D.F."/>
            <person name="Suzuki S."/>
            <person name="Worden A.Z."/>
            <person name="Zauner S."/>
            <person name="Barry K."/>
            <person name="Bell C."/>
            <person name="Bharti A.K."/>
            <person name="Crow J.A."/>
            <person name="Grimwood J."/>
            <person name="Kramer R."/>
            <person name="Lindquist E."/>
            <person name="Lucas S."/>
            <person name="Salamov A."/>
            <person name="McFadden G.I."/>
            <person name="Lane C.E."/>
            <person name="Keeling P.J."/>
            <person name="Gray M.W."/>
            <person name="Grigoriev I.V."/>
            <person name="Archibald J.M."/>
        </authorList>
    </citation>
    <scope>NUCLEOTIDE SEQUENCE</scope>
    <source>
        <strain evidence="1 3">CCMP2712</strain>
    </source>
</reference>
<dbReference type="PaxDb" id="55529-EKX52634"/>
<dbReference type="AlphaFoldDB" id="L1JWC0"/>
<keyword evidence="3" id="KW-1185">Reference proteome</keyword>
<organism evidence="1">
    <name type="scientific">Guillardia theta (strain CCMP2712)</name>
    <name type="common">Cryptophyte</name>
    <dbReference type="NCBI Taxonomy" id="905079"/>
    <lineage>
        <taxon>Eukaryota</taxon>
        <taxon>Cryptophyceae</taxon>
        <taxon>Pyrenomonadales</taxon>
        <taxon>Geminigeraceae</taxon>
        <taxon>Guillardia</taxon>
    </lineage>
</organism>
<dbReference type="KEGG" id="gtt:GUITHDRAFT_150607"/>
<evidence type="ECO:0000313" key="1">
    <source>
        <dbReference type="EMBL" id="EKX52634.1"/>
    </source>
</evidence>
<reference evidence="3" key="2">
    <citation type="submission" date="2012-11" db="EMBL/GenBank/DDBJ databases">
        <authorList>
            <person name="Kuo A."/>
            <person name="Curtis B.A."/>
            <person name="Tanifuji G."/>
            <person name="Burki F."/>
            <person name="Gruber A."/>
            <person name="Irimia M."/>
            <person name="Maruyama S."/>
            <person name="Arias M.C."/>
            <person name="Ball S.G."/>
            <person name="Gile G.H."/>
            <person name="Hirakawa Y."/>
            <person name="Hopkins J.F."/>
            <person name="Rensing S.A."/>
            <person name="Schmutz J."/>
            <person name="Symeonidi A."/>
            <person name="Elias M."/>
            <person name="Eveleigh R.J."/>
            <person name="Herman E.K."/>
            <person name="Klute M.J."/>
            <person name="Nakayama T."/>
            <person name="Obornik M."/>
            <person name="Reyes-Prieto A."/>
            <person name="Armbrust E.V."/>
            <person name="Aves S.J."/>
            <person name="Beiko R.G."/>
            <person name="Coutinho P."/>
            <person name="Dacks J.B."/>
            <person name="Durnford D.G."/>
            <person name="Fast N.M."/>
            <person name="Green B.R."/>
            <person name="Grisdale C."/>
            <person name="Hempe F."/>
            <person name="Henrissat B."/>
            <person name="Hoppner M.P."/>
            <person name="Ishida K.-I."/>
            <person name="Kim E."/>
            <person name="Koreny L."/>
            <person name="Kroth P.G."/>
            <person name="Liu Y."/>
            <person name="Malik S.-B."/>
            <person name="Maier U.G."/>
            <person name="McRose D."/>
            <person name="Mock T."/>
            <person name="Neilson J.A."/>
            <person name="Onodera N.T."/>
            <person name="Poole A.M."/>
            <person name="Pritham E.J."/>
            <person name="Richards T.A."/>
            <person name="Rocap G."/>
            <person name="Roy S.W."/>
            <person name="Sarai C."/>
            <person name="Schaack S."/>
            <person name="Shirato S."/>
            <person name="Slamovits C.H."/>
            <person name="Spencer D.F."/>
            <person name="Suzuki S."/>
            <person name="Worden A.Z."/>
            <person name="Zauner S."/>
            <person name="Barry K."/>
            <person name="Bell C."/>
            <person name="Bharti A.K."/>
            <person name="Crow J.A."/>
            <person name="Grimwood J."/>
            <person name="Kramer R."/>
            <person name="Lindquist E."/>
            <person name="Lucas S."/>
            <person name="Salamov A."/>
            <person name="McFadden G.I."/>
            <person name="Lane C.E."/>
            <person name="Keeling P.J."/>
            <person name="Gray M.W."/>
            <person name="Grigoriev I.V."/>
            <person name="Archibald J.M."/>
        </authorList>
    </citation>
    <scope>NUCLEOTIDE SEQUENCE</scope>
    <source>
        <strain evidence="3">CCMP2712</strain>
    </source>
</reference>
<dbReference type="GeneID" id="17309429"/>
<sequence length="176" mass="20027">MSNFLPPSPKREYARHAVDEIQRRSLESFRMPSSFFDTRQTFDQPKASMADAGKPVVKKSALRESLDQIDDRMKRVETEFFSSRVASELLEVDRSFVHERIRHQVEQVCEHGKLKLDATSKRLVSSTSGRGGGLLIFMDFQQNPCIETLQSQNHSIAQALKELSDVGKILNQDSDV</sequence>
<dbReference type="HOGENOM" id="CLU_1528053_0_0_1"/>
<proteinExistence type="predicted"/>
<evidence type="ECO:0000313" key="3">
    <source>
        <dbReference type="Proteomes" id="UP000011087"/>
    </source>
</evidence>
<dbReference type="EnsemblProtists" id="EKX52634">
    <property type="protein sequence ID" value="EKX52634"/>
    <property type="gene ID" value="GUITHDRAFT_150607"/>
</dbReference>
<name>L1JWC0_GUITC</name>
<accession>L1JWC0</accession>
<dbReference type="EMBL" id="JH992972">
    <property type="protein sequence ID" value="EKX52634.1"/>
    <property type="molecule type" value="Genomic_DNA"/>
</dbReference>
<gene>
    <name evidence="1" type="ORF">GUITHDRAFT_150607</name>
</gene>
<reference evidence="2" key="3">
    <citation type="submission" date="2015-06" db="UniProtKB">
        <authorList>
            <consortium name="EnsemblProtists"/>
        </authorList>
    </citation>
    <scope>IDENTIFICATION</scope>
</reference>
<protein>
    <submittedName>
        <fullName evidence="1 2">Uncharacterized protein</fullName>
    </submittedName>
</protein>
<evidence type="ECO:0000313" key="2">
    <source>
        <dbReference type="EnsemblProtists" id="EKX52634"/>
    </source>
</evidence>
<dbReference type="Proteomes" id="UP000011087">
    <property type="component" value="Unassembled WGS sequence"/>
</dbReference>
<dbReference type="RefSeq" id="XP_005839614.1">
    <property type="nucleotide sequence ID" value="XM_005839557.1"/>
</dbReference>